<name>A0A016V0I5_9BILA</name>
<dbReference type="Proteomes" id="UP000024635">
    <property type="component" value="Unassembled WGS sequence"/>
</dbReference>
<keyword evidence="1" id="KW-1133">Transmembrane helix</keyword>
<reference evidence="3" key="1">
    <citation type="journal article" date="2015" name="Nat. Genet.">
        <title>The genome and transcriptome of the zoonotic hookworm Ancylostoma ceylanicum identify infection-specific gene families.</title>
        <authorList>
            <person name="Schwarz E.M."/>
            <person name="Hu Y."/>
            <person name="Antoshechkin I."/>
            <person name="Miller M.M."/>
            <person name="Sternberg P.W."/>
            <person name="Aroian R.V."/>
        </authorList>
    </citation>
    <scope>NUCLEOTIDE SEQUENCE</scope>
    <source>
        <strain evidence="3">HY135</strain>
    </source>
</reference>
<organism evidence="2 3">
    <name type="scientific">Ancylostoma ceylanicum</name>
    <dbReference type="NCBI Taxonomy" id="53326"/>
    <lineage>
        <taxon>Eukaryota</taxon>
        <taxon>Metazoa</taxon>
        <taxon>Ecdysozoa</taxon>
        <taxon>Nematoda</taxon>
        <taxon>Chromadorea</taxon>
        <taxon>Rhabditida</taxon>
        <taxon>Rhabditina</taxon>
        <taxon>Rhabditomorpha</taxon>
        <taxon>Strongyloidea</taxon>
        <taxon>Ancylostomatidae</taxon>
        <taxon>Ancylostomatinae</taxon>
        <taxon>Ancylostoma</taxon>
    </lineage>
</organism>
<keyword evidence="1" id="KW-0472">Membrane</keyword>
<proteinExistence type="predicted"/>
<evidence type="ECO:0000313" key="3">
    <source>
        <dbReference type="Proteomes" id="UP000024635"/>
    </source>
</evidence>
<evidence type="ECO:0000256" key="1">
    <source>
        <dbReference type="SAM" id="Phobius"/>
    </source>
</evidence>
<feature type="transmembrane region" description="Helical" evidence="1">
    <location>
        <begin position="71"/>
        <end position="92"/>
    </location>
</feature>
<protein>
    <submittedName>
        <fullName evidence="2">Uncharacterized protein</fullName>
    </submittedName>
</protein>
<evidence type="ECO:0000313" key="2">
    <source>
        <dbReference type="EMBL" id="EYC20512.1"/>
    </source>
</evidence>
<sequence>MSGNFHAADEKKRLISNKPQENVQLYSWMPGQQLLRSYSGVSLCFRVNIIFSWSVHCFLEIIELFCGNNSIYLILFLQPILYFVLSVNKLVFLRLLSPFEVISRFCVHC</sequence>
<keyword evidence="3" id="KW-1185">Reference proteome</keyword>
<gene>
    <name evidence="2" type="primary">Acey_s0021.g250</name>
    <name evidence="2" type="ORF">Y032_0021g250</name>
</gene>
<comment type="caution">
    <text evidence="2">The sequence shown here is derived from an EMBL/GenBank/DDBJ whole genome shotgun (WGS) entry which is preliminary data.</text>
</comment>
<keyword evidence="1" id="KW-0812">Transmembrane</keyword>
<dbReference type="EMBL" id="JARK01001357">
    <property type="protein sequence ID" value="EYC20512.1"/>
    <property type="molecule type" value="Genomic_DNA"/>
</dbReference>
<dbReference type="AlphaFoldDB" id="A0A016V0I5"/>
<accession>A0A016V0I5</accession>